<sequence>MNNRQMQNKQDFSVKCRQCNFTHTKAKCPAVGEWCHNCGKLNHFAVMCRNFGENKSSDEDYYVVNGITVLPQNLKHVECVRTQEKSTKWHEIIAVEDRKLNFKLDTGSDVNILPENLF</sequence>
<proteinExistence type="predicted"/>
<evidence type="ECO:0000313" key="1">
    <source>
        <dbReference type="EMBL" id="KAJ8885845.1"/>
    </source>
</evidence>
<comment type="caution">
    <text evidence="1">The sequence shown here is derived from an EMBL/GenBank/DDBJ whole genome shotgun (WGS) entry which is preliminary data.</text>
</comment>
<dbReference type="Gene3D" id="4.10.60.10">
    <property type="entry name" value="Zinc finger, CCHC-type"/>
    <property type="match status" value="1"/>
</dbReference>
<keyword evidence="2" id="KW-1185">Reference proteome</keyword>
<protein>
    <recommendedName>
        <fullName evidence="3">Peptidase A2 domain-containing protein</fullName>
    </recommendedName>
</protein>
<dbReference type="EMBL" id="JARBHB010000004">
    <property type="protein sequence ID" value="KAJ8885845.1"/>
    <property type="molecule type" value="Genomic_DNA"/>
</dbReference>
<organism evidence="1 2">
    <name type="scientific">Dryococelus australis</name>
    <dbReference type="NCBI Taxonomy" id="614101"/>
    <lineage>
        <taxon>Eukaryota</taxon>
        <taxon>Metazoa</taxon>
        <taxon>Ecdysozoa</taxon>
        <taxon>Arthropoda</taxon>
        <taxon>Hexapoda</taxon>
        <taxon>Insecta</taxon>
        <taxon>Pterygota</taxon>
        <taxon>Neoptera</taxon>
        <taxon>Polyneoptera</taxon>
        <taxon>Phasmatodea</taxon>
        <taxon>Verophasmatodea</taxon>
        <taxon>Anareolatae</taxon>
        <taxon>Phasmatidae</taxon>
        <taxon>Eurycanthinae</taxon>
        <taxon>Dryococelus</taxon>
    </lineage>
</organism>
<evidence type="ECO:0000313" key="2">
    <source>
        <dbReference type="Proteomes" id="UP001159363"/>
    </source>
</evidence>
<dbReference type="Proteomes" id="UP001159363">
    <property type="component" value="Chromosome X"/>
</dbReference>
<accession>A0ABQ9HNI5</accession>
<evidence type="ECO:0008006" key="3">
    <source>
        <dbReference type="Google" id="ProtNLM"/>
    </source>
</evidence>
<reference evidence="1 2" key="1">
    <citation type="submission" date="2023-02" db="EMBL/GenBank/DDBJ databases">
        <title>LHISI_Scaffold_Assembly.</title>
        <authorList>
            <person name="Stuart O.P."/>
            <person name="Cleave R."/>
            <person name="Magrath M.J.L."/>
            <person name="Mikheyev A.S."/>
        </authorList>
    </citation>
    <scope>NUCLEOTIDE SEQUENCE [LARGE SCALE GENOMIC DNA]</scope>
    <source>
        <strain evidence="1">Daus_M_001</strain>
        <tissue evidence="1">Leg muscle</tissue>
    </source>
</reference>
<gene>
    <name evidence="1" type="ORF">PR048_012051</name>
</gene>
<name>A0ABQ9HNI5_9NEOP</name>